<dbReference type="Pfam" id="PF00756">
    <property type="entry name" value="Esterase"/>
    <property type="match status" value="1"/>
</dbReference>
<dbReference type="Gene3D" id="3.40.50.1820">
    <property type="entry name" value="alpha/beta hydrolase"/>
    <property type="match status" value="1"/>
</dbReference>
<dbReference type="InterPro" id="IPR050583">
    <property type="entry name" value="Mycobacterial_A85_antigen"/>
</dbReference>
<dbReference type="InterPro" id="IPR029058">
    <property type="entry name" value="AB_hydrolase_fold"/>
</dbReference>
<dbReference type="KEGG" id="bko:CKF48_23225"/>
<dbReference type="OrthoDB" id="9784036at2"/>
<name>A0A248TPY9_9BACI</name>
<dbReference type="SUPFAM" id="SSF53474">
    <property type="entry name" value="alpha/beta-Hydrolases"/>
    <property type="match status" value="1"/>
</dbReference>
<dbReference type="PANTHER" id="PTHR48098:SF6">
    <property type="entry name" value="FERRI-BACILLIBACTIN ESTERASE BESA"/>
    <property type="match status" value="1"/>
</dbReference>
<protein>
    <submittedName>
        <fullName evidence="1">Esterase</fullName>
    </submittedName>
</protein>
<proteinExistence type="predicted"/>
<gene>
    <name evidence="1" type="ORF">CKF48_23225</name>
</gene>
<organism evidence="1 2">
    <name type="scientific">Cytobacillus kochii</name>
    <dbReference type="NCBI Taxonomy" id="859143"/>
    <lineage>
        <taxon>Bacteria</taxon>
        <taxon>Bacillati</taxon>
        <taxon>Bacillota</taxon>
        <taxon>Bacilli</taxon>
        <taxon>Bacillales</taxon>
        <taxon>Bacillaceae</taxon>
        <taxon>Cytobacillus</taxon>
    </lineage>
</organism>
<dbReference type="InterPro" id="IPR000801">
    <property type="entry name" value="Esterase-like"/>
</dbReference>
<dbReference type="Proteomes" id="UP000215137">
    <property type="component" value="Plasmid pBkBDGP4A"/>
</dbReference>
<evidence type="ECO:0000313" key="2">
    <source>
        <dbReference type="Proteomes" id="UP000215137"/>
    </source>
</evidence>
<dbReference type="AlphaFoldDB" id="A0A248TPY9"/>
<keyword evidence="2" id="KW-1185">Reference proteome</keyword>
<dbReference type="PANTHER" id="PTHR48098">
    <property type="entry name" value="ENTEROCHELIN ESTERASE-RELATED"/>
    <property type="match status" value="1"/>
</dbReference>
<evidence type="ECO:0000313" key="1">
    <source>
        <dbReference type="EMBL" id="ASV70199.1"/>
    </source>
</evidence>
<dbReference type="EMBL" id="CP022984">
    <property type="protein sequence ID" value="ASV70199.1"/>
    <property type="molecule type" value="Genomic_DNA"/>
</dbReference>
<geneLocation type="plasmid" evidence="2">
    <name>pbkbdgp4a</name>
</geneLocation>
<accession>A0A248TPY9</accession>
<sequence>MLEIFPVYMNSFKQDRLIRVYLPNNYNEGNRKFPVLYMHDGQNIFNDKDAIGGTSLELENYLEENGLEVIVIGIDQNTRDRINEYCPWINGNYSKKILGHVSTYGGKGVEYVDFIVNELKPFIDNRYRTLKDNTAMAGISLGGLITTYAMCRYPQIFKNISVLSSAFYRNQEEIEKLIRDSDLSLIESIYLDCGNKESGKAENINNEFLASNKAIYDILKEKLTSTEFAIINDAEHNYSFFRERVPEFFSFLTNNFDKRKFSL</sequence>
<reference evidence="1 2" key="1">
    <citation type="submission" date="2017-08" db="EMBL/GenBank/DDBJ databases">
        <title>Complete Genome Sequence of Bacillus kochii Oregon-R-modENCODE STRAIN BDGP4, isolated from Drosophila melanogaster gut.</title>
        <authorList>
            <person name="Wan K.H."/>
            <person name="Yu C."/>
            <person name="Park S."/>
            <person name="Hammonds A.S."/>
            <person name="Booth B.W."/>
            <person name="Celniker S.E."/>
        </authorList>
    </citation>
    <scope>NUCLEOTIDE SEQUENCE [LARGE SCALE GENOMIC DNA]</scope>
    <source>
        <strain evidence="1 2">BDGP4</strain>
        <plasmid evidence="2">pbkbdgp4a</plasmid>
    </source>
</reference>
<keyword evidence="1" id="KW-0614">Plasmid</keyword>